<name>A0A7Y8GB85_9PSED</name>
<feature type="signal peptide" evidence="1">
    <location>
        <begin position="1"/>
        <end position="23"/>
    </location>
</feature>
<dbReference type="AlphaFoldDB" id="A0A7Y8GB85"/>
<feature type="chain" id="PRO_5030620035" evidence="1">
    <location>
        <begin position="24"/>
        <end position="260"/>
    </location>
</feature>
<dbReference type="InterPro" id="IPR001638">
    <property type="entry name" value="Solute-binding_3/MltF_N"/>
</dbReference>
<reference evidence="3 6" key="1">
    <citation type="submission" date="2019-11" db="EMBL/GenBank/DDBJ databases">
        <title>Epiphytic Pseudomonas syringae from cherry orchards.</title>
        <authorList>
            <person name="Hulin M.T."/>
        </authorList>
    </citation>
    <scope>NUCLEOTIDE SEQUENCE [LARGE SCALE GENOMIC DNA]</scope>
    <source>
        <strain evidence="3 6">PA-3-2A</strain>
    </source>
</reference>
<gene>
    <name evidence="3" type="ORF">GIV68_22505</name>
    <name evidence="4" type="ORF">HX810_05545</name>
</gene>
<keyword evidence="6" id="KW-1185">Reference proteome</keyword>
<proteinExistence type="predicted"/>
<reference evidence="4 5" key="2">
    <citation type="submission" date="2020-04" db="EMBL/GenBank/DDBJ databases">
        <title>Molecular characterization of pseudomonads from Agaricus bisporus reveal novel blotch 2 pathogens in Western Europe.</title>
        <authorList>
            <person name="Taparia T."/>
            <person name="Krijger M."/>
            <person name="Haynes E."/>
            <person name="Elpinstone J.G."/>
            <person name="Noble R."/>
            <person name="Van Der Wolf J."/>
        </authorList>
    </citation>
    <scope>NUCLEOTIDE SEQUENCE [LARGE SCALE GENOMIC DNA]</scope>
    <source>
        <strain evidence="4 5">IPO3765</strain>
    </source>
</reference>
<dbReference type="Proteomes" id="UP000561369">
    <property type="component" value="Unassembled WGS sequence"/>
</dbReference>
<sequence>MFSPLLRQLCAFLLLAASGISVASDPATAPIRVVTEELPPYNMAENGVVTGLSTEIVQAVMAGLGLNSKIEILPWARAYDLAQHSDNVLIYSMARTQEREHLFKWVGAIAPTRWFLFSLSERPIWLNSLDDARQYHIATVKQDVGEQYMMAHGFQVGKELLSSSMYENTYRKLKVDHVELWISNELNAIHLMRKNGDDPEMTMVRSLPLPELSSEEGLYMAFSPATPDATVERFRAELDRIKQDGTYHAIVKKWLQGPSH</sequence>
<comment type="caution">
    <text evidence="4">The sequence shown here is derived from an EMBL/GenBank/DDBJ whole genome shotgun (WGS) entry which is preliminary data.</text>
</comment>
<dbReference type="PANTHER" id="PTHR38834:SF3">
    <property type="entry name" value="SOLUTE-BINDING PROTEIN FAMILY 3_N-TERMINAL DOMAIN-CONTAINING PROTEIN"/>
    <property type="match status" value="1"/>
</dbReference>
<protein>
    <submittedName>
        <fullName evidence="4">Transporter substrate-binding domain-containing protein</fullName>
    </submittedName>
</protein>
<evidence type="ECO:0000256" key="1">
    <source>
        <dbReference type="SAM" id="SignalP"/>
    </source>
</evidence>
<dbReference type="SMART" id="SM00062">
    <property type="entry name" value="PBPb"/>
    <property type="match status" value="1"/>
</dbReference>
<dbReference type="EMBL" id="WKAT01000062">
    <property type="protein sequence ID" value="MCF5547518.1"/>
    <property type="molecule type" value="Genomic_DNA"/>
</dbReference>
<dbReference type="Proteomes" id="UP000814158">
    <property type="component" value="Unassembled WGS sequence"/>
</dbReference>
<evidence type="ECO:0000313" key="4">
    <source>
        <dbReference type="EMBL" id="NWF07130.1"/>
    </source>
</evidence>
<accession>A0A7Y8GB85</accession>
<dbReference type="GeneID" id="93465634"/>
<dbReference type="Pfam" id="PF00497">
    <property type="entry name" value="SBP_bac_3"/>
    <property type="match status" value="1"/>
</dbReference>
<keyword evidence="1" id="KW-0732">Signal</keyword>
<dbReference type="PANTHER" id="PTHR38834">
    <property type="entry name" value="PERIPLASMIC SUBSTRATE BINDING PROTEIN FAMILY 3"/>
    <property type="match status" value="1"/>
</dbReference>
<dbReference type="Gene3D" id="3.40.190.10">
    <property type="entry name" value="Periplasmic binding protein-like II"/>
    <property type="match status" value="2"/>
</dbReference>
<feature type="domain" description="Solute-binding protein family 3/N-terminal" evidence="2">
    <location>
        <begin position="30"/>
        <end position="258"/>
    </location>
</feature>
<evidence type="ECO:0000313" key="3">
    <source>
        <dbReference type="EMBL" id="MCF5547518.1"/>
    </source>
</evidence>
<dbReference type="RefSeq" id="WP_065910937.1">
    <property type="nucleotide sequence ID" value="NZ_JACAQV010000006.1"/>
</dbReference>
<evidence type="ECO:0000313" key="5">
    <source>
        <dbReference type="Proteomes" id="UP000561369"/>
    </source>
</evidence>
<dbReference type="SUPFAM" id="SSF53850">
    <property type="entry name" value="Periplasmic binding protein-like II"/>
    <property type="match status" value="1"/>
</dbReference>
<evidence type="ECO:0000313" key="6">
    <source>
        <dbReference type="Proteomes" id="UP000814158"/>
    </source>
</evidence>
<dbReference type="EMBL" id="JACAQV010000006">
    <property type="protein sequence ID" value="NWF07130.1"/>
    <property type="molecule type" value="Genomic_DNA"/>
</dbReference>
<organism evidence="4 5">
    <name type="scientific">Pseudomonas salomonii</name>
    <dbReference type="NCBI Taxonomy" id="191391"/>
    <lineage>
        <taxon>Bacteria</taxon>
        <taxon>Pseudomonadati</taxon>
        <taxon>Pseudomonadota</taxon>
        <taxon>Gammaproteobacteria</taxon>
        <taxon>Pseudomonadales</taxon>
        <taxon>Pseudomonadaceae</taxon>
        <taxon>Pseudomonas</taxon>
    </lineage>
</organism>
<evidence type="ECO:0000259" key="2">
    <source>
        <dbReference type="SMART" id="SM00062"/>
    </source>
</evidence>